<dbReference type="RefSeq" id="WP_125958113.1">
    <property type="nucleotide sequence ID" value="NZ_JAQEJV010000015.1"/>
</dbReference>
<dbReference type="Proteomes" id="UP000288490">
    <property type="component" value="Unassembled WGS sequence"/>
</dbReference>
<dbReference type="OrthoDB" id="9930613at2"/>
<evidence type="ECO:0000256" key="1">
    <source>
        <dbReference type="SAM" id="Phobius"/>
    </source>
</evidence>
<protein>
    <submittedName>
        <fullName evidence="2">Uncharacterized protein</fullName>
    </submittedName>
</protein>
<organism evidence="2 3">
    <name type="scientific">Vagococcus bubulae</name>
    <dbReference type="NCBI Taxonomy" id="1977868"/>
    <lineage>
        <taxon>Bacteria</taxon>
        <taxon>Bacillati</taxon>
        <taxon>Bacillota</taxon>
        <taxon>Bacilli</taxon>
        <taxon>Lactobacillales</taxon>
        <taxon>Enterococcaceae</taxon>
        <taxon>Vagococcus</taxon>
    </lineage>
</organism>
<comment type="caution">
    <text evidence="2">The sequence shown here is derived from an EMBL/GenBank/DDBJ whole genome shotgun (WGS) entry which is preliminary data.</text>
</comment>
<name>A0A429ZES4_9ENTE</name>
<evidence type="ECO:0000313" key="3">
    <source>
        <dbReference type="Proteomes" id="UP000288490"/>
    </source>
</evidence>
<keyword evidence="1" id="KW-0812">Transmembrane</keyword>
<accession>A0A429ZES4</accession>
<proteinExistence type="predicted"/>
<feature type="transmembrane region" description="Helical" evidence="1">
    <location>
        <begin position="9"/>
        <end position="27"/>
    </location>
</feature>
<reference evidence="2 3" key="1">
    <citation type="submission" date="2017-05" db="EMBL/GenBank/DDBJ databases">
        <title>Vagococcus spp. assemblies.</title>
        <authorList>
            <person name="Gulvik C.A."/>
        </authorList>
    </citation>
    <scope>NUCLEOTIDE SEQUENCE [LARGE SCALE GENOMIC DNA]</scope>
    <source>
        <strain evidence="2 3">SS1994</strain>
    </source>
</reference>
<keyword evidence="1" id="KW-1133">Transmembrane helix</keyword>
<keyword evidence="3" id="KW-1185">Reference proteome</keyword>
<evidence type="ECO:0000313" key="2">
    <source>
        <dbReference type="EMBL" id="RST92201.1"/>
    </source>
</evidence>
<keyword evidence="1" id="KW-0472">Membrane</keyword>
<sequence>MGCHCKKSLPSKILIAISLIIMTLFNNTSYSQVAFKIGGVIQIIGIVWFVVVYFLNRRKTCQIKIDNT</sequence>
<dbReference type="AlphaFoldDB" id="A0A429ZES4"/>
<gene>
    <name evidence="2" type="ORF">CBF36_08930</name>
</gene>
<dbReference type="EMBL" id="NGJT01000017">
    <property type="protein sequence ID" value="RST92201.1"/>
    <property type="molecule type" value="Genomic_DNA"/>
</dbReference>
<feature type="transmembrane region" description="Helical" evidence="1">
    <location>
        <begin position="33"/>
        <end position="55"/>
    </location>
</feature>